<accession>A0A7W3N1J6</accession>
<proteinExistence type="predicted"/>
<dbReference type="InterPro" id="IPR013429">
    <property type="entry name" value="Regulatory_FmdB_Zinc_ribbon"/>
</dbReference>
<dbReference type="Pfam" id="PF09723">
    <property type="entry name" value="Zn_ribbon_8"/>
    <property type="match status" value="1"/>
</dbReference>
<reference evidence="3 4" key="1">
    <citation type="submission" date="2020-08" db="EMBL/GenBank/DDBJ databases">
        <title>Sequencing the genomes of 1000 actinobacteria strains.</title>
        <authorList>
            <person name="Klenk H.-P."/>
        </authorList>
    </citation>
    <scope>NUCLEOTIDE SEQUENCE [LARGE SCALE GENOMIC DNA]</scope>
    <source>
        <strain evidence="3 4">DSM 45823</strain>
    </source>
</reference>
<dbReference type="NCBIfam" id="TIGR02605">
    <property type="entry name" value="CxxC_CxxC_SSSS"/>
    <property type="match status" value="1"/>
</dbReference>
<gene>
    <name evidence="3" type="ORF">HNR21_004726</name>
</gene>
<feature type="region of interest" description="Disordered" evidence="1">
    <location>
        <begin position="60"/>
        <end position="93"/>
    </location>
</feature>
<dbReference type="SMART" id="SM00834">
    <property type="entry name" value="CxxC_CXXC_SSSS"/>
    <property type="match status" value="1"/>
</dbReference>
<evidence type="ECO:0000313" key="3">
    <source>
        <dbReference type="EMBL" id="MBA9005844.1"/>
    </source>
</evidence>
<keyword evidence="4" id="KW-1185">Reference proteome</keyword>
<evidence type="ECO:0000256" key="1">
    <source>
        <dbReference type="SAM" id="MobiDB-lite"/>
    </source>
</evidence>
<dbReference type="RefSeq" id="WP_119730577.1">
    <property type="nucleotide sequence ID" value="NZ_JACJII010000001.1"/>
</dbReference>
<protein>
    <submittedName>
        <fullName evidence="3">Putative FmdB family regulatory protein</fullName>
    </submittedName>
</protein>
<name>A0A7W3N1J6_9ACTN</name>
<evidence type="ECO:0000313" key="4">
    <source>
        <dbReference type="Proteomes" id="UP000539313"/>
    </source>
</evidence>
<feature type="domain" description="Putative regulatory protein FmdB zinc ribbon" evidence="2">
    <location>
        <begin position="1"/>
        <end position="41"/>
    </location>
</feature>
<organism evidence="3 4">
    <name type="scientific">Thermomonospora cellulosilytica</name>
    <dbReference type="NCBI Taxonomy" id="1411118"/>
    <lineage>
        <taxon>Bacteria</taxon>
        <taxon>Bacillati</taxon>
        <taxon>Actinomycetota</taxon>
        <taxon>Actinomycetes</taxon>
        <taxon>Streptosporangiales</taxon>
        <taxon>Thermomonosporaceae</taxon>
        <taxon>Thermomonospora</taxon>
    </lineage>
</organism>
<comment type="caution">
    <text evidence="3">The sequence shown here is derived from an EMBL/GenBank/DDBJ whole genome shotgun (WGS) entry which is preliminary data.</text>
</comment>
<dbReference type="AlphaFoldDB" id="A0A7W3N1J6"/>
<dbReference type="Proteomes" id="UP000539313">
    <property type="component" value="Unassembled WGS sequence"/>
</dbReference>
<sequence length="93" mass="9978">MAIYQYRCPKCGPFEVIRPLGEAGRSQRCGGCGGTARRVFTAPMLVRTPRPLARALAAQEASAYEPAVVDRVPPGRRPASSADPPARRRPTGT</sequence>
<evidence type="ECO:0000259" key="2">
    <source>
        <dbReference type="SMART" id="SM00834"/>
    </source>
</evidence>
<dbReference type="EMBL" id="JACJII010000001">
    <property type="protein sequence ID" value="MBA9005844.1"/>
    <property type="molecule type" value="Genomic_DNA"/>
</dbReference>